<dbReference type="InterPro" id="IPR049996">
    <property type="entry name" value="Slr7037-like"/>
</dbReference>
<reference evidence="1 2" key="1">
    <citation type="journal article" date="2016" name="Front. Microbiol.">
        <title>Single-Cell (Meta-)Genomics of a Dimorphic Candidatus Thiomargarita nelsonii Reveals Genomic Plasticity.</title>
        <authorList>
            <person name="Flood B.E."/>
            <person name="Fliss P."/>
            <person name="Jones D.S."/>
            <person name="Dick G.J."/>
            <person name="Jain S."/>
            <person name="Kaster A.K."/>
            <person name="Winkel M."/>
            <person name="Mussmann M."/>
            <person name="Bailey J."/>
        </authorList>
    </citation>
    <scope>NUCLEOTIDE SEQUENCE [LARGE SCALE GENOMIC DNA]</scope>
    <source>
        <strain evidence="1">Hydrate Ridge</strain>
    </source>
</reference>
<evidence type="ECO:0000313" key="1">
    <source>
        <dbReference type="EMBL" id="TGO03304.1"/>
    </source>
</evidence>
<accession>A0A4E0RTB9</accession>
<dbReference type="AlphaFoldDB" id="A0A4E0RTB9"/>
<comment type="caution">
    <text evidence="1">The sequence shown here is derived from an EMBL/GenBank/DDBJ whole genome shotgun (WGS) entry which is preliminary data.</text>
</comment>
<evidence type="ECO:0000313" key="2">
    <source>
        <dbReference type="Proteomes" id="UP000030428"/>
    </source>
</evidence>
<dbReference type="NCBIfam" id="NF042913">
    <property type="entry name" value="CyRepA1"/>
    <property type="match status" value="1"/>
</dbReference>
<proteinExistence type="predicted"/>
<gene>
    <name evidence="1" type="ORF">PN36_09020</name>
</gene>
<organism evidence="1 2">
    <name type="scientific">Candidatus Thiomargarita nelsonii</name>
    <dbReference type="NCBI Taxonomy" id="1003181"/>
    <lineage>
        <taxon>Bacteria</taxon>
        <taxon>Pseudomonadati</taxon>
        <taxon>Pseudomonadota</taxon>
        <taxon>Gammaproteobacteria</taxon>
        <taxon>Thiotrichales</taxon>
        <taxon>Thiotrichaceae</taxon>
        <taxon>Thiomargarita</taxon>
    </lineage>
</organism>
<protein>
    <recommendedName>
        <fullName evidence="3">Replication origin-binding protein domain-containing protein</fullName>
    </recommendedName>
</protein>
<evidence type="ECO:0008006" key="3">
    <source>
        <dbReference type="Google" id="ProtNLM"/>
    </source>
</evidence>
<keyword evidence="2" id="KW-1185">Reference proteome</keyword>
<dbReference type="EMBL" id="JSZA02000027">
    <property type="protein sequence ID" value="TGO03304.1"/>
    <property type="molecule type" value="Genomic_DNA"/>
</dbReference>
<name>A0A4E0RTB9_9GAMM</name>
<sequence>MSANQLIILETLAKKLCPATKTLTLDANGKPNAINYGRAIKFHGKIYQPTNINELSHLLEFYADIPYALAVRGQFRDHVDLTKPIWRRKDERKYPKAPHTVCLMETALNWLMLDIDKLSLPALGFNAPLSQLDPKTVCDAIIAKYLPELQGITYHFQLSSTAGWFNHHTVSVHLWLWLDKPMTNPECKAFAKMVNARENQQILDPSLYNAAQPHYIANPILGNGVETDPLPVRSGLVKKESDVFSMPAVELTSAKKTPSQKSSIRSSNRPKMDYIRPHKLDDWLKLIRQTDGGIHDILLDITNWRANTGGLWCDWKSFRKKLETAFRESVRAQTDIVRIDTLFNSGEYERAVDGAKTLAKQNFWQNYSSHLVLSHDDTDIIRLNERYLHSFKMSDSVKTLVIDSDLGTGKTEWFYNNVIKDAPLGQNVLCQNPRRSLAKATALRFGIVDYEDAKQARTLMDYRMMSLCINSSLKLVNPKTPADVLFLDESDLIILHLLGGAVPDKIREELIYHNIEITRNAKHVICAQSLVSDLTLSFLKLAGRDDVIKVINTHQPWKSLPIDFFRKKDKALERLLEVADQGTPFLCPCNSSGQALRIFLDLNKRHPEKNYLLLTNDTASEPEQSAFLSDSNKHAHKYDGVIFSPVLESGNSIVSPHFQETIGFCSAAERVGTPESFIQMMLRGRKAKRMSLWVDPQKHDLPTTDERCAREAIARFDVAAKMIVQDGKELIAFEKTPVVDLAMKAKAIENKSKNNTDRVVYALLTERMGCHVNLVDSDLSDLGIEANKQGKQLQKEHYQAQVEKSVKLSPAEYETIKKNRSPSAKETWDMCRYRLEHELCVDLDGDNEAIFELWNQGRVVQSLRGFEEGLLNLDEAKVVAKHLLENKAQYAESQGFMTRWLIRRGIMESLKLSVDDDGNVSCSPEFKFKYSDLMSTWWYRFARQNLDAVNGSQVGCRIRGKRPSESEIGRWIRAMGIVLTRHNVDGTGYANKPLKEKKVDPVPNRHRQSVYSVNLDNMQPLTSTFKRRLAVGATVWASLMTKVMHKDQNVCADAIKALLPELKTPAGKQTVVVLFERLGDRFDWLEINEAYYRLAA</sequence>
<dbReference type="Proteomes" id="UP000030428">
    <property type="component" value="Unassembled WGS sequence"/>
</dbReference>